<keyword evidence="3" id="KW-1185">Reference proteome</keyword>
<protein>
    <submittedName>
        <fullName evidence="2">Uncharacterized protein</fullName>
    </submittedName>
</protein>
<dbReference type="AlphaFoldDB" id="A0AAD8ATT2"/>
<reference evidence="2" key="2">
    <citation type="submission" date="2023-04" db="EMBL/GenBank/DDBJ databases">
        <authorList>
            <person name="Bu L."/>
            <person name="Lu L."/>
            <person name="Laidemitt M.R."/>
            <person name="Zhang S.M."/>
            <person name="Mutuku M."/>
            <person name="Mkoji G."/>
            <person name="Steinauer M."/>
            <person name="Loker E.S."/>
        </authorList>
    </citation>
    <scope>NUCLEOTIDE SEQUENCE</scope>
    <source>
        <strain evidence="2">KasaAsao</strain>
        <tissue evidence="2">Whole Snail</tissue>
    </source>
</reference>
<sequence>MSYPYVIAILKTDPHSHVLMECQFADAMLRSYPTGGGKKLEEPRETSSDKATKGSKSK</sequence>
<organism evidence="2 3">
    <name type="scientific">Biomphalaria pfeifferi</name>
    <name type="common">Bloodfluke planorb</name>
    <name type="synonym">Freshwater snail</name>
    <dbReference type="NCBI Taxonomy" id="112525"/>
    <lineage>
        <taxon>Eukaryota</taxon>
        <taxon>Metazoa</taxon>
        <taxon>Spiralia</taxon>
        <taxon>Lophotrochozoa</taxon>
        <taxon>Mollusca</taxon>
        <taxon>Gastropoda</taxon>
        <taxon>Heterobranchia</taxon>
        <taxon>Euthyneura</taxon>
        <taxon>Panpulmonata</taxon>
        <taxon>Hygrophila</taxon>
        <taxon>Lymnaeoidea</taxon>
        <taxon>Planorbidae</taxon>
        <taxon>Biomphalaria</taxon>
    </lineage>
</organism>
<name>A0AAD8ATT2_BIOPF</name>
<evidence type="ECO:0000313" key="3">
    <source>
        <dbReference type="Proteomes" id="UP001233172"/>
    </source>
</evidence>
<comment type="caution">
    <text evidence="2">The sequence shown here is derived from an EMBL/GenBank/DDBJ whole genome shotgun (WGS) entry which is preliminary data.</text>
</comment>
<dbReference type="Proteomes" id="UP001233172">
    <property type="component" value="Unassembled WGS sequence"/>
</dbReference>
<gene>
    <name evidence="2" type="ORF">Bpfe_028291</name>
</gene>
<accession>A0AAD8ATT2</accession>
<evidence type="ECO:0000313" key="2">
    <source>
        <dbReference type="EMBL" id="KAK0042316.1"/>
    </source>
</evidence>
<reference evidence="2" key="1">
    <citation type="journal article" date="2023" name="PLoS Negl. Trop. Dis.">
        <title>A genome sequence for Biomphalaria pfeifferi, the major vector snail for the human-infecting parasite Schistosoma mansoni.</title>
        <authorList>
            <person name="Bu L."/>
            <person name="Lu L."/>
            <person name="Laidemitt M.R."/>
            <person name="Zhang S.M."/>
            <person name="Mutuku M."/>
            <person name="Mkoji G."/>
            <person name="Steinauer M."/>
            <person name="Loker E.S."/>
        </authorList>
    </citation>
    <scope>NUCLEOTIDE SEQUENCE</scope>
    <source>
        <strain evidence="2">KasaAsao</strain>
    </source>
</reference>
<evidence type="ECO:0000256" key="1">
    <source>
        <dbReference type="SAM" id="MobiDB-lite"/>
    </source>
</evidence>
<proteinExistence type="predicted"/>
<dbReference type="EMBL" id="JASAOG010000245">
    <property type="protein sequence ID" value="KAK0042316.1"/>
    <property type="molecule type" value="Genomic_DNA"/>
</dbReference>
<feature type="region of interest" description="Disordered" evidence="1">
    <location>
        <begin position="33"/>
        <end position="58"/>
    </location>
</feature>
<feature type="compositionally biased region" description="Basic and acidic residues" evidence="1">
    <location>
        <begin position="38"/>
        <end position="52"/>
    </location>
</feature>
<feature type="non-terminal residue" evidence="2">
    <location>
        <position position="1"/>
    </location>
</feature>